<feature type="domain" description="Serine dehydratase beta chain" evidence="14">
    <location>
        <begin position="4"/>
        <end position="76"/>
    </location>
</feature>
<evidence type="ECO:0000256" key="6">
    <source>
        <dbReference type="ARBA" id="ARBA00022485"/>
    </source>
</evidence>
<evidence type="ECO:0000256" key="9">
    <source>
        <dbReference type="ARBA" id="ARBA00023014"/>
    </source>
</evidence>
<keyword evidence="16" id="KW-1185">Reference proteome</keyword>
<keyword evidence="6" id="KW-0004">4Fe-4S</keyword>
<evidence type="ECO:0000256" key="1">
    <source>
        <dbReference type="ARBA" id="ARBA00001966"/>
    </source>
</evidence>
<keyword evidence="10" id="KW-0456">Lyase</keyword>
<organism evidence="15 16">
    <name type="scientific">Rhodococcus wratislaviensis</name>
    <name type="common">Tsukamurella wratislaviensis</name>
    <dbReference type="NCBI Taxonomy" id="44752"/>
    <lineage>
        <taxon>Bacteria</taxon>
        <taxon>Bacillati</taxon>
        <taxon>Actinomycetota</taxon>
        <taxon>Actinomycetes</taxon>
        <taxon>Mycobacteriales</taxon>
        <taxon>Nocardiaceae</taxon>
        <taxon>Rhodococcus</taxon>
    </lineage>
</organism>
<comment type="pathway">
    <text evidence="2">Carbohydrate biosynthesis; gluconeogenesis.</text>
</comment>
<dbReference type="InterPro" id="IPR005131">
    <property type="entry name" value="Ser_deHydtase_bsu"/>
</dbReference>
<evidence type="ECO:0000256" key="8">
    <source>
        <dbReference type="ARBA" id="ARBA00023004"/>
    </source>
</evidence>
<keyword evidence="8" id="KW-0408">Iron</keyword>
<dbReference type="EC" id="4.3.1.17" evidence="4"/>
<comment type="similarity">
    <text evidence="3">Belongs to the iron-sulfur dependent L-serine dehydratase family.</text>
</comment>
<dbReference type="RefSeq" id="WP_307720166.1">
    <property type="nucleotide sequence ID" value="NZ_BHYM01000013.1"/>
</dbReference>
<feature type="compositionally biased region" description="Polar residues" evidence="13">
    <location>
        <begin position="85"/>
        <end position="94"/>
    </location>
</feature>
<evidence type="ECO:0000256" key="3">
    <source>
        <dbReference type="ARBA" id="ARBA00008636"/>
    </source>
</evidence>
<protein>
    <recommendedName>
        <fullName evidence="4">L-serine ammonia-lyase</fullName>
        <ecNumber evidence="4">4.3.1.17</ecNumber>
    </recommendedName>
    <alternativeName>
        <fullName evidence="11">L-serine deaminase</fullName>
    </alternativeName>
</protein>
<dbReference type="SUPFAM" id="SSF143548">
    <property type="entry name" value="Serine metabolism enzymes domain"/>
    <property type="match status" value="1"/>
</dbReference>
<evidence type="ECO:0000313" key="16">
    <source>
        <dbReference type="Proteomes" id="UP000287519"/>
    </source>
</evidence>
<dbReference type="GO" id="GO:0003941">
    <property type="term" value="F:L-serine ammonia-lyase activity"/>
    <property type="evidence" value="ECO:0007669"/>
    <property type="project" value="UniProtKB-EC"/>
</dbReference>
<evidence type="ECO:0000259" key="14">
    <source>
        <dbReference type="Pfam" id="PF03315"/>
    </source>
</evidence>
<dbReference type="AlphaFoldDB" id="A0A402C2Z4"/>
<evidence type="ECO:0000256" key="7">
    <source>
        <dbReference type="ARBA" id="ARBA00022723"/>
    </source>
</evidence>
<dbReference type="InterPro" id="IPR029009">
    <property type="entry name" value="ASB_dom_sf"/>
</dbReference>
<evidence type="ECO:0000256" key="12">
    <source>
        <dbReference type="ARBA" id="ARBA00049406"/>
    </source>
</evidence>
<evidence type="ECO:0000256" key="11">
    <source>
        <dbReference type="ARBA" id="ARBA00041766"/>
    </source>
</evidence>
<sequence length="112" mass="11667">MPTSAFDLFSIDIGPSSSHTVGPMRAGSLFVDELKHLLDVRSVTRLEVDLYGSLAATGRGHGTLLGLGGNAPSRSTLPTLAPEPNKSTPNTACSSDRAPTWSSAPRTSACTR</sequence>
<keyword evidence="5" id="KW-0312">Gluconeogenesis</keyword>
<feature type="compositionally biased region" description="Polar residues" evidence="13">
    <location>
        <begin position="100"/>
        <end position="112"/>
    </location>
</feature>
<dbReference type="PANTHER" id="PTHR30182:SF1">
    <property type="entry name" value="L-SERINE DEHYDRATASE 1"/>
    <property type="match status" value="1"/>
</dbReference>
<comment type="caution">
    <text evidence="15">The sequence shown here is derived from an EMBL/GenBank/DDBJ whole genome shotgun (WGS) entry which is preliminary data.</text>
</comment>
<keyword evidence="7" id="KW-0479">Metal-binding</keyword>
<comment type="catalytic activity">
    <reaction evidence="12">
        <text>L-serine = pyruvate + NH4(+)</text>
        <dbReference type="Rhea" id="RHEA:19169"/>
        <dbReference type="ChEBI" id="CHEBI:15361"/>
        <dbReference type="ChEBI" id="CHEBI:28938"/>
        <dbReference type="ChEBI" id="CHEBI:33384"/>
        <dbReference type="EC" id="4.3.1.17"/>
    </reaction>
</comment>
<evidence type="ECO:0000256" key="5">
    <source>
        <dbReference type="ARBA" id="ARBA00022432"/>
    </source>
</evidence>
<evidence type="ECO:0000256" key="10">
    <source>
        <dbReference type="ARBA" id="ARBA00023239"/>
    </source>
</evidence>
<gene>
    <name evidence="15" type="ORF">Rhow_000817</name>
</gene>
<proteinExistence type="inferred from homology"/>
<comment type="cofactor">
    <cofactor evidence="1">
        <name>[4Fe-4S] cluster</name>
        <dbReference type="ChEBI" id="CHEBI:49883"/>
    </cofactor>
</comment>
<name>A0A402C2Z4_RHOWR</name>
<dbReference type="GO" id="GO:0046872">
    <property type="term" value="F:metal ion binding"/>
    <property type="evidence" value="ECO:0007669"/>
    <property type="project" value="UniProtKB-KW"/>
</dbReference>
<dbReference type="Gene3D" id="3.30.1330.90">
    <property type="entry name" value="D-3-phosphoglycerate dehydrogenase, domain 3"/>
    <property type="match status" value="1"/>
</dbReference>
<reference evidence="15 16" key="1">
    <citation type="submission" date="2018-11" db="EMBL/GenBank/DDBJ databases">
        <title>Microbial catabolism of amino acid.</title>
        <authorList>
            <person name="Hibi M."/>
            <person name="Ogawa J."/>
        </authorList>
    </citation>
    <scope>NUCLEOTIDE SEQUENCE [LARGE SCALE GENOMIC DNA]</scope>
    <source>
        <strain evidence="15 16">C31-06</strain>
    </source>
</reference>
<dbReference type="Pfam" id="PF03315">
    <property type="entry name" value="SDH_beta"/>
    <property type="match status" value="1"/>
</dbReference>
<keyword evidence="9" id="KW-0411">Iron-sulfur</keyword>
<evidence type="ECO:0000313" key="15">
    <source>
        <dbReference type="EMBL" id="GCE37933.1"/>
    </source>
</evidence>
<dbReference type="EMBL" id="BHYM01000013">
    <property type="protein sequence ID" value="GCE37933.1"/>
    <property type="molecule type" value="Genomic_DNA"/>
</dbReference>
<feature type="region of interest" description="Disordered" evidence="13">
    <location>
        <begin position="65"/>
        <end position="112"/>
    </location>
</feature>
<dbReference type="PANTHER" id="PTHR30182">
    <property type="entry name" value="L-SERINE DEHYDRATASE"/>
    <property type="match status" value="1"/>
</dbReference>
<dbReference type="Proteomes" id="UP000287519">
    <property type="component" value="Unassembled WGS sequence"/>
</dbReference>
<dbReference type="GO" id="GO:0051539">
    <property type="term" value="F:4 iron, 4 sulfur cluster binding"/>
    <property type="evidence" value="ECO:0007669"/>
    <property type="project" value="UniProtKB-KW"/>
</dbReference>
<dbReference type="GO" id="GO:0006094">
    <property type="term" value="P:gluconeogenesis"/>
    <property type="evidence" value="ECO:0007669"/>
    <property type="project" value="UniProtKB-KW"/>
</dbReference>
<evidence type="ECO:0000256" key="4">
    <source>
        <dbReference type="ARBA" id="ARBA00012093"/>
    </source>
</evidence>
<accession>A0A402C2Z4</accession>
<evidence type="ECO:0000256" key="13">
    <source>
        <dbReference type="SAM" id="MobiDB-lite"/>
    </source>
</evidence>
<dbReference type="InterPro" id="IPR051318">
    <property type="entry name" value="Fe-S_L-Ser"/>
</dbReference>
<evidence type="ECO:0000256" key="2">
    <source>
        <dbReference type="ARBA" id="ARBA00004742"/>
    </source>
</evidence>